<name>A0ABU7C8V8_9TELE</name>
<keyword evidence="2" id="KW-1185">Reference proteome</keyword>
<gene>
    <name evidence="1" type="ORF">ATANTOWER_021834</name>
</gene>
<reference evidence="1 2" key="1">
    <citation type="submission" date="2021-07" db="EMBL/GenBank/DDBJ databases">
        <authorList>
            <person name="Palmer J.M."/>
        </authorList>
    </citation>
    <scope>NUCLEOTIDE SEQUENCE [LARGE SCALE GENOMIC DNA]</scope>
    <source>
        <strain evidence="1 2">AT_MEX2019</strain>
        <tissue evidence="1">Muscle</tissue>
    </source>
</reference>
<accession>A0ABU7C8V8</accession>
<dbReference type="EMBL" id="JAHUTI010083388">
    <property type="protein sequence ID" value="MED6259382.1"/>
    <property type="molecule type" value="Genomic_DNA"/>
</dbReference>
<organism evidence="1 2">
    <name type="scientific">Ataeniobius toweri</name>
    <dbReference type="NCBI Taxonomy" id="208326"/>
    <lineage>
        <taxon>Eukaryota</taxon>
        <taxon>Metazoa</taxon>
        <taxon>Chordata</taxon>
        <taxon>Craniata</taxon>
        <taxon>Vertebrata</taxon>
        <taxon>Euteleostomi</taxon>
        <taxon>Actinopterygii</taxon>
        <taxon>Neopterygii</taxon>
        <taxon>Teleostei</taxon>
        <taxon>Neoteleostei</taxon>
        <taxon>Acanthomorphata</taxon>
        <taxon>Ovalentaria</taxon>
        <taxon>Atherinomorphae</taxon>
        <taxon>Cyprinodontiformes</taxon>
        <taxon>Goodeidae</taxon>
        <taxon>Ataeniobius</taxon>
    </lineage>
</organism>
<evidence type="ECO:0000313" key="2">
    <source>
        <dbReference type="Proteomes" id="UP001345963"/>
    </source>
</evidence>
<dbReference type="Proteomes" id="UP001345963">
    <property type="component" value="Unassembled WGS sequence"/>
</dbReference>
<proteinExistence type="predicted"/>
<evidence type="ECO:0000313" key="1">
    <source>
        <dbReference type="EMBL" id="MED6259382.1"/>
    </source>
</evidence>
<sequence>MHRFHCSPNTCSSPAISNTTTVTSINHHAHAHTISHLPLPSLPTHPLHRDPCLPWLCSWLTGTTLLDGRGNKQAKQDTRKQNYMMNFARQTGMRHYYSRKRRALQQRA</sequence>
<comment type="caution">
    <text evidence="1">The sequence shown here is derived from an EMBL/GenBank/DDBJ whole genome shotgun (WGS) entry which is preliminary data.</text>
</comment>
<protein>
    <submittedName>
        <fullName evidence="1">Uncharacterized protein</fullName>
    </submittedName>
</protein>